<dbReference type="Proteomes" id="UP000095286">
    <property type="component" value="Unplaced"/>
</dbReference>
<sequence length="497" mass="55294">MKSINEVNIGQKRPLPVTLAEGIDDFRKRRRQGPIVGNAPSLINVSTSLNNSVSVKRLNSPILPNGQGFTNSVPTMSNRHLASTLPQRIVAPALRAVATAPTLVIKSESPGVDGAQSNNRLFVDSKAYEVIYIGREPVIERGTLPHKVYFHGTPRNVFIDNIPYLLPFRESREIRIDNLTHLIRFGGPGRELFIGDFALNAKFGGPPITVNINGLTHSIKLEKPVPEVRIEPEPSYELLPELKKLQDSTSNAVFKDEGVKSFLLHLKNTGVIGVKTEPVPTPPLSVPPFQRQDPRVNNKPRTFHRNNVENKNVPAQISAPNSNDNNAQNTNDLSFEATLADLHASRNVCPNCGLQMNDSDTVMFSKHMDWHFRENSRILSQNNSGSTRPWNMTLETWLNFSEQQALVAPVVAEVQATETKEVDDTTNFVDALSADVEAQNCVICGEEFKEYFDDDDEEWKLQNCVVIDTIAYHRNCTGSLEGRNMVTNAQPTMSTVE</sequence>
<organism evidence="1 2">
    <name type="scientific">Rhabditophanes sp. KR3021</name>
    <dbReference type="NCBI Taxonomy" id="114890"/>
    <lineage>
        <taxon>Eukaryota</taxon>
        <taxon>Metazoa</taxon>
        <taxon>Ecdysozoa</taxon>
        <taxon>Nematoda</taxon>
        <taxon>Chromadorea</taxon>
        <taxon>Rhabditida</taxon>
        <taxon>Tylenchina</taxon>
        <taxon>Panagrolaimomorpha</taxon>
        <taxon>Strongyloidoidea</taxon>
        <taxon>Alloionematidae</taxon>
        <taxon>Rhabditophanes</taxon>
    </lineage>
</organism>
<proteinExistence type="predicted"/>
<protein>
    <submittedName>
        <fullName evidence="2">UBZ3-type domain-containing protein</fullName>
    </submittedName>
</protein>
<accession>A0AC35TTP0</accession>
<name>A0AC35TTP0_9BILA</name>
<dbReference type="WBParaSite" id="RSKR_0000402100.1">
    <property type="protein sequence ID" value="RSKR_0000402100.1"/>
    <property type="gene ID" value="RSKR_0000402100"/>
</dbReference>
<evidence type="ECO:0000313" key="1">
    <source>
        <dbReference type="Proteomes" id="UP000095286"/>
    </source>
</evidence>
<reference evidence="2" key="1">
    <citation type="submission" date="2016-11" db="UniProtKB">
        <authorList>
            <consortium name="WormBaseParasite"/>
        </authorList>
    </citation>
    <scope>IDENTIFICATION</scope>
    <source>
        <strain evidence="2">KR3021</strain>
    </source>
</reference>
<evidence type="ECO:0000313" key="2">
    <source>
        <dbReference type="WBParaSite" id="RSKR_0000402100.1"/>
    </source>
</evidence>